<dbReference type="PANTHER" id="PTHR47843">
    <property type="entry name" value="BTB DOMAIN-CONTAINING PROTEIN-RELATED"/>
    <property type="match status" value="1"/>
</dbReference>
<dbReference type="PROSITE" id="PS50097">
    <property type="entry name" value="BTB"/>
    <property type="match status" value="1"/>
</dbReference>
<proteinExistence type="predicted"/>
<keyword evidence="3" id="KW-1185">Reference proteome</keyword>
<name>A0A6A5SGK7_9PLEO</name>
<dbReference type="PANTHER" id="PTHR47843:SF2">
    <property type="entry name" value="BTB DOMAIN-CONTAINING PROTEIN"/>
    <property type="match status" value="1"/>
</dbReference>
<gene>
    <name evidence="2" type="ORF">EJ02DRAFT_351559</name>
</gene>
<reference evidence="2" key="1">
    <citation type="journal article" date="2020" name="Stud. Mycol.">
        <title>101 Dothideomycetes genomes: a test case for predicting lifestyles and emergence of pathogens.</title>
        <authorList>
            <person name="Haridas S."/>
            <person name="Albert R."/>
            <person name="Binder M."/>
            <person name="Bloem J."/>
            <person name="Labutti K."/>
            <person name="Salamov A."/>
            <person name="Andreopoulos B."/>
            <person name="Baker S."/>
            <person name="Barry K."/>
            <person name="Bills G."/>
            <person name="Bluhm B."/>
            <person name="Cannon C."/>
            <person name="Castanera R."/>
            <person name="Culley D."/>
            <person name="Daum C."/>
            <person name="Ezra D."/>
            <person name="Gonzalez J."/>
            <person name="Henrissat B."/>
            <person name="Kuo A."/>
            <person name="Liang C."/>
            <person name="Lipzen A."/>
            <person name="Lutzoni F."/>
            <person name="Magnuson J."/>
            <person name="Mondo S."/>
            <person name="Nolan M."/>
            <person name="Ohm R."/>
            <person name="Pangilinan J."/>
            <person name="Park H.-J."/>
            <person name="Ramirez L."/>
            <person name="Alfaro M."/>
            <person name="Sun H."/>
            <person name="Tritt A."/>
            <person name="Yoshinaga Y."/>
            <person name="Zwiers L.-H."/>
            <person name="Turgeon B."/>
            <person name="Goodwin S."/>
            <person name="Spatafora J."/>
            <person name="Crous P."/>
            <person name="Grigoriev I."/>
        </authorList>
    </citation>
    <scope>NUCLEOTIDE SEQUENCE</scope>
    <source>
        <strain evidence="2">CBS 161.51</strain>
    </source>
</reference>
<dbReference type="SUPFAM" id="SSF54695">
    <property type="entry name" value="POZ domain"/>
    <property type="match status" value="1"/>
</dbReference>
<dbReference type="EMBL" id="ML976075">
    <property type="protein sequence ID" value="KAF1939775.1"/>
    <property type="molecule type" value="Genomic_DNA"/>
</dbReference>
<organism evidence="2 3">
    <name type="scientific">Clathrospora elynae</name>
    <dbReference type="NCBI Taxonomy" id="706981"/>
    <lineage>
        <taxon>Eukaryota</taxon>
        <taxon>Fungi</taxon>
        <taxon>Dikarya</taxon>
        <taxon>Ascomycota</taxon>
        <taxon>Pezizomycotina</taxon>
        <taxon>Dothideomycetes</taxon>
        <taxon>Pleosporomycetidae</taxon>
        <taxon>Pleosporales</taxon>
        <taxon>Diademaceae</taxon>
        <taxon>Clathrospora</taxon>
    </lineage>
</organism>
<accession>A0A6A5SGK7</accession>
<dbReference type="InterPro" id="IPR000210">
    <property type="entry name" value="BTB/POZ_dom"/>
</dbReference>
<evidence type="ECO:0000259" key="1">
    <source>
        <dbReference type="PROSITE" id="PS50097"/>
    </source>
</evidence>
<feature type="domain" description="BTB" evidence="1">
    <location>
        <begin position="6"/>
        <end position="67"/>
    </location>
</feature>
<protein>
    <recommendedName>
        <fullName evidence="1">BTB domain-containing protein</fullName>
    </recommendedName>
</protein>
<dbReference type="Pfam" id="PF00651">
    <property type="entry name" value="BTB"/>
    <property type="match status" value="1"/>
</dbReference>
<dbReference type="InterPro" id="IPR011333">
    <property type="entry name" value="SKP1/BTB/POZ_sf"/>
</dbReference>
<dbReference type="Gene3D" id="3.30.710.10">
    <property type="entry name" value="Potassium Channel Kv1.1, Chain A"/>
    <property type="match status" value="1"/>
</dbReference>
<dbReference type="OrthoDB" id="194443at2759"/>
<dbReference type="Proteomes" id="UP000800038">
    <property type="component" value="Unassembled WGS sequence"/>
</dbReference>
<evidence type="ECO:0000313" key="2">
    <source>
        <dbReference type="EMBL" id="KAF1939775.1"/>
    </source>
</evidence>
<evidence type="ECO:0000313" key="3">
    <source>
        <dbReference type="Proteomes" id="UP000800038"/>
    </source>
</evidence>
<dbReference type="AlphaFoldDB" id="A0A6A5SGK7"/>
<dbReference type="CDD" id="cd18186">
    <property type="entry name" value="BTB_POZ_ZBTB_KLHL-like"/>
    <property type="match status" value="1"/>
</dbReference>
<feature type="non-terminal residue" evidence="2">
    <location>
        <position position="1"/>
    </location>
</feature>
<sequence length="67" mass="7781">SAPEATFATIIVGQGEVHFVVHESLLTQRSKFFRAALTGRFKEDADKIVRLQDEEPSHFEFFVHWLY</sequence>